<evidence type="ECO:0000256" key="11">
    <source>
        <dbReference type="ARBA" id="ARBA00032707"/>
    </source>
</evidence>
<evidence type="ECO:0000256" key="1">
    <source>
        <dbReference type="ARBA" id="ARBA00004651"/>
    </source>
</evidence>
<keyword evidence="7 14" id="KW-0378">Hydrolase</keyword>
<feature type="transmembrane region" description="Helical" evidence="14">
    <location>
        <begin position="90"/>
        <end position="108"/>
    </location>
</feature>
<feature type="transmembrane region" description="Helical" evidence="14">
    <location>
        <begin position="199"/>
        <end position="217"/>
    </location>
</feature>
<comment type="subcellular location">
    <subcellularLocation>
        <location evidence="1 14">Cell membrane</location>
        <topology evidence="1 14">Multi-pass membrane protein</topology>
    </subcellularLocation>
</comment>
<dbReference type="EMBL" id="MWQO01000006">
    <property type="protein sequence ID" value="THD11894.1"/>
    <property type="molecule type" value="Genomic_DNA"/>
</dbReference>
<keyword evidence="9 14" id="KW-0472">Membrane</keyword>
<reference evidence="15 16" key="1">
    <citation type="submission" date="2017-02" db="EMBL/GenBank/DDBJ databases">
        <title>Whole genome sequencing of Metallibacterium scheffleri DSM 24874 (T).</title>
        <authorList>
            <person name="Kumar S."/>
            <person name="Patil P."/>
            <person name="Patil P.B."/>
        </authorList>
    </citation>
    <scope>NUCLEOTIDE SEQUENCE [LARGE SCALE GENOMIC DNA]</scope>
    <source>
        <strain evidence="15 16">DSM 24874</strain>
    </source>
</reference>
<dbReference type="PANTHER" id="PTHR30622">
    <property type="entry name" value="UNDECAPRENYL-DIPHOSPHATASE"/>
    <property type="match status" value="1"/>
</dbReference>
<comment type="catalytic activity">
    <reaction evidence="13 14">
        <text>di-trans,octa-cis-undecaprenyl diphosphate + H2O = di-trans,octa-cis-undecaprenyl phosphate + phosphate + H(+)</text>
        <dbReference type="Rhea" id="RHEA:28094"/>
        <dbReference type="ChEBI" id="CHEBI:15377"/>
        <dbReference type="ChEBI" id="CHEBI:15378"/>
        <dbReference type="ChEBI" id="CHEBI:43474"/>
        <dbReference type="ChEBI" id="CHEBI:58405"/>
        <dbReference type="ChEBI" id="CHEBI:60392"/>
        <dbReference type="EC" id="3.6.1.27"/>
    </reaction>
</comment>
<dbReference type="InterPro" id="IPR003824">
    <property type="entry name" value="UppP"/>
</dbReference>
<accession>A0A4S3KUD0</accession>
<feature type="transmembrane region" description="Helical" evidence="14">
    <location>
        <begin position="46"/>
        <end position="69"/>
    </location>
</feature>
<dbReference type="HAMAP" id="MF_01006">
    <property type="entry name" value="Undec_diphosphatase"/>
    <property type="match status" value="1"/>
</dbReference>
<keyword evidence="6 14" id="KW-0812">Transmembrane</keyword>
<evidence type="ECO:0000313" key="16">
    <source>
        <dbReference type="Proteomes" id="UP000307749"/>
    </source>
</evidence>
<comment type="miscellaneous">
    <text evidence="14">Bacitracin is thought to be involved in the inhibition of peptidoglycan synthesis by sequestering undecaprenyl diphosphate, thereby reducing the pool of lipid carrier available.</text>
</comment>
<evidence type="ECO:0000256" key="8">
    <source>
        <dbReference type="ARBA" id="ARBA00022989"/>
    </source>
</evidence>
<dbReference type="OrthoDB" id="9808289at2"/>
<evidence type="ECO:0000313" key="15">
    <source>
        <dbReference type="EMBL" id="THD11894.1"/>
    </source>
</evidence>
<gene>
    <name evidence="14" type="primary">uppP</name>
    <name evidence="15" type="ORF">B1806_01790</name>
</gene>
<evidence type="ECO:0000256" key="7">
    <source>
        <dbReference type="ARBA" id="ARBA00022801"/>
    </source>
</evidence>
<dbReference type="STRING" id="993689.GCA_002077135_00805"/>
<keyword evidence="5 14" id="KW-1003">Cell membrane</keyword>
<feature type="transmembrane region" description="Helical" evidence="14">
    <location>
        <begin position="120"/>
        <end position="136"/>
    </location>
</feature>
<dbReference type="GO" id="GO:0009252">
    <property type="term" value="P:peptidoglycan biosynthetic process"/>
    <property type="evidence" value="ECO:0007669"/>
    <property type="project" value="UniProtKB-KW"/>
</dbReference>
<evidence type="ECO:0000256" key="12">
    <source>
        <dbReference type="ARBA" id="ARBA00032932"/>
    </source>
</evidence>
<feature type="transmembrane region" description="Helical" evidence="14">
    <location>
        <begin position="266"/>
        <end position="284"/>
    </location>
</feature>
<evidence type="ECO:0000256" key="2">
    <source>
        <dbReference type="ARBA" id="ARBA00010621"/>
    </source>
</evidence>
<comment type="caution">
    <text evidence="15">The sequence shown here is derived from an EMBL/GenBank/DDBJ whole genome shotgun (WGS) entry which is preliminary data.</text>
</comment>
<organism evidence="15 16">
    <name type="scientific">Metallibacterium scheffleri</name>
    <dbReference type="NCBI Taxonomy" id="993689"/>
    <lineage>
        <taxon>Bacteria</taxon>
        <taxon>Pseudomonadati</taxon>
        <taxon>Pseudomonadota</taxon>
        <taxon>Gammaproteobacteria</taxon>
        <taxon>Lysobacterales</taxon>
        <taxon>Rhodanobacteraceae</taxon>
        <taxon>Metallibacterium</taxon>
    </lineage>
</organism>
<sequence>MSLFNVLLIALLQGLTELFPVSSLGHAVLVPALLHLNINQHARDFLPFLVVLHVGTLLALLAYFWRVWLGIAWGVLRGPRAGDAENFRRLAGMLVLGTLPAIVVGFVLEKPLRALFAEPWVAALFLIVNGGMLLLGERLRRRAAQSASGALQDEHLDGLRWRDALLIGCWQCLAFIPGLSRSGATMVGSLRRGLNHAQAARFSFLLGAPVITGAAVLEIPKLLRTHAAHAAPLGLMLLAGIVAGLAALFSTWFLMRYFRRHEQAALNPFAWYCIGFGTLALLLLRL</sequence>
<dbReference type="RefSeq" id="WP_081126777.1">
    <property type="nucleotide sequence ID" value="NZ_DAHXOC010000004.1"/>
</dbReference>
<keyword evidence="14" id="KW-0961">Cell wall biogenesis/degradation</keyword>
<comment type="function">
    <text evidence="14">Catalyzes the dephosphorylation of undecaprenyl diphosphate (UPP). Confers resistance to bacitracin.</text>
</comment>
<comment type="similarity">
    <text evidence="2 14">Belongs to the UppP family.</text>
</comment>
<dbReference type="EC" id="3.6.1.27" evidence="3 14"/>
<dbReference type="Pfam" id="PF02673">
    <property type="entry name" value="BacA"/>
    <property type="match status" value="1"/>
</dbReference>
<keyword evidence="10 14" id="KW-0046">Antibiotic resistance</keyword>
<dbReference type="GO" id="GO:0005886">
    <property type="term" value="C:plasma membrane"/>
    <property type="evidence" value="ECO:0007669"/>
    <property type="project" value="UniProtKB-SubCell"/>
</dbReference>
<dbReference type="GO" id="GO:0050380">
    <property type="term" value="F:undecaprenyl-diphosphatase activity"/>
    <property type="evidence" value="ECO:0007669"/>
    <property type="project" value="UniProtKB-UniRule"/>
</dbReference>
<evidence type="ECO:0000256" key="14">
    <source>
        <dbReference type="HAMAP-Rule" id="MF_01006"/>
    </source>
</evidence>
<evidence type="ECO:0000256" key="10">
    <source>
        <dbReference type="ARBA" id="ARBA00023251"/>
    </source>
</evidence>
<feature type="transmembrane region" description="Helical" evidence="14">
    <location>
        <begin position="229"/>
        <end position="254"/>
    </location>
</feature>
<keyword evidence="16" id="KW-1185">Reference proteome</keyword>
<name>A0A4S3KUD0_9GAMM</name>
<dbReference type="GO" id="GO:0071555">
    <property type="term" value="P:cell wall organization"/>
    <property type="evidence" value="ECO:0007669"/>
    <property type="project" value="UniProtKB-KW"/>
</dbReference>
<proteinExistence type="inferred from homology"/>
<evidence type="ECO:0000256" key="4">
    <source>
        <dbReference type="ARBA" id="ARBA00021581"/>
    </source>
</evidence>
<evidence type="ECO:0000256" key="6">
    <source>
        <dbReference type="ARBA" id="ARBA00022692"/>
    </source>
</evidence>
<dbReference type="GO" id="GO:0008360">
    <property type="term" value="P:regulation of cell shape"/>
    <property type="evidence" value="ECO:0007669"/>
    <property type="project" value="UniProtKB-KW"/>
</dbReference>
<keyword evidence="8 14" id="KW-1133">Transmembrane helix</keyword>
<evidence type="ECO:0000256" key="3">
    <source>
        <dbReference type="ARBA" id="ARBA00012374"/>
    </source>
</evidence>
<dbReference type="PANTHER" id="PTHR30622:SF4">
    <property type="entry name" value="UNDECAPRENYL-DIPHOSPHATASE"/>
    <property type="match status" value="1"/>
</dbReference>
<evidence type="ECO:0000256" key="13">
    <source>
        <dbReference type="ARBA" id="ARBA00047594"/>
    </source>
</evidence>
<protein>
    <recommendedName>
        <fullName evidence="4 14">Undecaprenyl-diphosphatase</fullName>
        <ecNumber evidence="3 14">3.6.1.27</ecNumber>
    </recommendedName>
    <alternativeName>
        <fullName evidence="12 14">Bacitracin resistance protein</fullName>
    </alternativeName>
    <alternativeName>
        <fullName evidence="11 14">Undecaprenyl pyrophosphate phosphatase</fullName>
    </alternativeName>
</protein>
<dbReference type="Proteomes" id="UP000307749">
    <property type="component" value="Unassembled WGS sequence"/>
</dbReference>
<keyword evidence="14" id="KW-0573">Peptidoglycan synthesis</keyword>
<keyword evidence="14" id="KW-0133">Cell shape</keyword>
<evidence type="ECO:0000256" key="5">
    <source>
        <dbReference type="ARBA" id="ARBA00022475"/>
    </source>
</evidence>
<dbReference type="GO" id="GO:0046677">
    <property type="term" value="P:response to antibiotic"/>
    <property type="evidence" value="ECO:0007669"/>
    <property type="project" value="UniProtKB-UniRule"/>
</dbReference>
<evidence type="ECO:0000256" key="9">
    <source>
        <dbReference type="ARBA" id="ARBA00023136"/>
    </source>
</evidence>
<dbReference type="AlphaFoldDB" id="A0A4S3KUD0"/>